<sequence length="195" mass="21782">MPPRRKVQTAKIVETPTEATTLEYLRQRNENIMRNDQFFQSLGLSTLAVQVKGKSARNKDDVPKKSGSLYDPEDDEGSNQHDEDEVSMAPNMGEDGCSKNGQLIGKFCARGSTTSKRVVAPQEQGESTRVTRQRTAANRSLTIVTHDALAFTYTTSQNEEHMNNNDEGKCLCDLITFYEMSVTTLISMYESVDSK</sequence>
<evidence type="ECO:0000256" key="1">
    <source>
        <dbReference type="SAM" id="MobiDB-lite"/>
    </source>
</evidence>
<dbReference type="Proteomes" id="UP000000768">
    <property type="component" value="Chromosome 4"/>
</dbReference>
<dbReference type="InParanoid" id="A0A194YPK4"/>
<proteinExistence type="predicted"/>
<dbReference type="Gramene" id="KXG30126">
    <property type="protein sequence ID" value="KXG30126"/>
    <property type="gene ID" value="SORBI_3004G135800"/>
</dbReference>
<accession>A0A194YPK4</accession>
<feature type="non-terminal residue" evidence="2">
    <location>
        <position position="195"/>
    </location>
</feature>
<name>A0A194YPK4_SORBI</name>
<organism evidence="2 3">
    <name type="scientific">Sorghum bicolor</name>
    <name type="common">Sorghum</name>
    <name type="synonym">Sorghum vulgare</name>
    <dbReference type="NCBI Taxonomy" id="4558"/>
    <lineage>
        <taxon>Eukaryota</taxon>
        <taxon>Viridiplantae</taxon>
        <taxon>Streptophyta</taxon>
        <taxon>Embryophyta</taxon>
        <taxon>Tracheophyta</taxon>
        <taxon>Spermatophyta</taxon>
        <taxon>Magnoliopsida</taxon>
        <taxon>Liliopsida</taxon>
        <taxon>Poales</taxon>
        <taxon>Poaceae</taxon>
        <taxon>PACMAD clade</taxon>
        <taxon>Panicoideae</taxon>
        <taxon>Andropogonodae</taxon>
        <taxon>Andropogoneae</taxon>
        <taxon>Sorghinae</taxon>
        <taxon>Sorghum</taxon>
    </lineage>
</organism>
<dbReference type="OMA" id="CHRENIW"/>
<feature type="region of interest" description="Disordered" evidence="1">
    <location>
        <begin position="53"/>
        <end position="95"/>
    </location>
</feature>
<reference evidence="2 3" key="1">
    <citation type="journal article" date="2009" name="Nature">
        <title>The Sorghum bicolor genome and the diversification of grasses.</title>
        <authorList>
            <person name="Paterson A.H."/>
            <person name="Bowers J.E."/>
            <person name="Bruggmann R."/>
            <person name="Dubchak I."/>
            <person name="Grimwood J."/>
            <person name="Gundlach H."/>
            <person name="Haberer G."/>
            <person name="Hellsten U."/>
            <person name="Mitros T."/>
            <person name="Poliakov A."/>
            <person name="Schmutz J."/>
            <person name="Spannagl M."/>
            <person name="Tang H."/>
            <person name="Wang X."/>
            <person name="Wicker T."/>
            <person name="Bharti A.K."/>
            <person name="Chapman J."/>
            <person name="Feltus F.A."/>
            <person name="Gowik U."/>
            <person name="Grigoriev I.V."/>
            <person name="Lyons E."/>
            <person name="Maher C.A."/>
            <person name="Martis M."/>
            <person name="Narechania A."/>
            <person name="Otillar R.P."/>
            <person name="Penning B.W."/>
            <person name="Salamov A.A."/>
            <person name="Wang Y."/>
            <person name="Zhang L."/>
            <person name="Carpita N.C."/>
            <person name="Freeling M."/>
            <person name="Gingle A.R."/>
            <person name="Hash C.T."/>
            <person name="Keller B."/>
            <person name="Klein P."/>
            <person name="Kresovich S."/>
            <person name="McCann M.C."/>
            <person name="Ming R."/>
            <person name="Peterson D.G."/>
            <person name="Mehboob-ur-Rahman"/>
            <person name="Ware D."/>
            <person name="Westhoff P."/>
            <person name="Mayer K.F."/>
            <person name="Messing J."/>
            <person name="Rokhsar D.S."/>
        </authorList>
    </citation>
    <scope>NUCLEOTIDE SEQUENCE [LARGE SCALE GENOMIC DNA]</scope>
    <source>
        <strain evidence="3">cv. BTx623</strain>
    </source>
</reference>
<evidence type="ECO:0000313" key="2">
    <source>
        <dbReference type="EMBL" id="KXG30126.1"/>
    </source>
</evidence>
<protein>
    <submittedName>
        <fullName evidence="2">Uncharacterized protein</fullName>
    </submittedName>
</protein>
<dbReference type="EMBL" id="CM000763">
    <property type="protein sequence ID" value="KXG30126.1"/>
    <property type="molecule type" value="Genomic_DNA"/>
</dbReference>
<evidence type="ECO:0000313" key="3">
    <source>
        <dbReference type="Proteomes" id="UP000000768"/>
    </source>
</evidence>
<keyword evidence="3" id="KW-1185">Reference proteome</keyword>
<feature type="compositionally biased region" description="Acidic residues" evidence="1">
    <location>
        <begin position="71"/>
        <end position="86"/>
    </location>
</feature>
<reference evidence="3" key="2">
    <citation type="journal article" date="2018" name="Plant J.">
        <title>The Sorghum bicolor reference genome: improved assembly, gene annotations, a transcriptome atlas, and signatures of genome organization.</title>
        <authorList>
            <person name="McCormick R.F."/>
            <person name="Truong S.K."/>
            <person name="Sreedasyam A."/>
            <person name="Jenkins J."/>
            <person name="Shu S."/>
            <person name="Sims D."/>
            <person name="Kennedy M."/>
            <person name="Amirebrahimi M."/>
            <person name="Weers B.D."/>
            <person name="McKinley B."/>
            <person name="Mattison A."/>
            <person name="Morishige D.T."/>
            <person name="Grimwood J."/>
            <person name="Schmutz J."/>
            <person name="Mullet J.E."/>
        </authorList>
    </citation>
    <scope>NUCLEOTIDE SEQUENCE [LARGE SCALE GENOMIC DNA]</scope>
    <source>
        <strain evidence="3">cv. BTx623</strain>
    </source>
</reference>
<gene>
    <name evidence="2" type="ORF">SORBI_3004G135800</name>
</gene>
<dbReference type="AlphaFoldDB" id="A0A194YPK4"/>